<organism evidence="9 10">
    <name type="scientific">Effrenium voratum</name>
    <dbReference type="NCBI Taxonomy" id="2562239"/>
    <lineage>
        <taxon>Eukaryota</taxon>
        <taxon>Sar</taxon>
        <taxon>Alveolata</taxon>
        <taxon>Dinophyceae</taxon>
        <taxon>Suessiales</taxon>
        <taxon>Symbiodiniaceae</taxon>
        <taxon>Effrenium</taxon>
    </lineage>
</organism>
<evidence type="ECO:0000313" key="9">
    <source>
        <dbReference type="EMBL" id="CAJ1374650.1"/>
    </source>
</evidence>
<dbReference type="CDD" id="cd14498">
    <property type="entry name" value="DSP"/>
    <property type="match status" value="1"/>
</dbReference>
<dbReference type="PROSITE" id="PS50056">
    <property type="entry name" value="TYR_PHOSPHATASE_2"/>
    <property type="match status" value="1"/>
</dbReference>
<feature type="region of interest" description="Disordered" evidence="6">
    <location>
        <begin position="206"/>
        <end position="251"/>
    </location>
</feature>
<dbReference type="AlphaFoldDB" id="A0AA36HTT1"/>
<dbReference type="EMBL" id="CAUJNA010000268">
    <property type="protein sequence ID" value="CAJ1374650.1"/>
    <property type="molecule type" value="Genomic_DNA"/>
</dbReference>
<dbReference type="InterPro" id="IPR020422">
    <property type="entry name" value="TYR_PHOSPHATASE_DUAL_dom"/>
</dbReference>
<feature type="region of interest" description="Disordered" evidence="6">
    <location>
        <begin position="461"/>
        <end position="705"/>
    </location>
</feature>
<keyword evidence="3" id="KW-0378">Hydrolase</keyword>
<evidence type="ECO:0000256" key="5">
    <source>
        <dbReference type="SAM" id="Coils"/>
    </source>
</evidence>
<feature type="domain" description="Tyrosine specific protein phosphatases" evidence="8">
    <location>
        <begin position="840"/>
        <end position="903"/>
    </location>
</feature>
<reference evidence="9" key="1">
    <citation type="submission" date="2023-08" db="EMBL/GenBank/DDBJ databases">
        <authorList>
            <person name="Chen Y."/>
            <person name="Shah S."/>
            <person name="Dougan E. K."/>
            <person name="Thang M."/>
            <person name="Chan C."/>
        </authorList>
    </citation>
    <scope>NUCLEOTIDE SEQUENCE</scope>
</reference>
<keyword evidence="10" id="KW-1185">Reference proteome</keyword>
<sequence>MDAIHPPGVRRAARRRHGHALAAFARRRSFRAPGRTSTEASMAAKPLLEQLREALGSEKLSKAAALEALREEMQAQLKAAAGQHHAELQNERLAAAEQRQSEEHRMQGWQAEAASYAAEAQRWEELEVSEKVAKDKAEVALAEAMKRCGRQQVDLYHMRQELSAAAESSKALSRLEASLEEGERRQKEVTELRASLEALTERCKRQDQSLARLRSAPGYPPRPEPGLRSRGGALRGLASSARAARKAEPLQPVAEDDLPDFALSATLSEGSADPFAAARDLQSSGWLSQASSMPDGFAAARDLQSPGWLSQASSMPDGFAAARDLQSPGWLSQASSMPDGFAAARDLQSPGWLSQASSMPDGFAAARDLQSPGWLSQASSMPDGFAAARDLQSPGWLSQASSMPDGFAAARDLQSPGWLSQASSMPDGFAAARDLQSPGWLSQASSMPDGFAAARDLWPGASPASSTSVDGFASFPRDREGNASPGQTMGQRFTKEFCSGRGAAGREVAPPALDLGKSTSETSPTQPGDSPALLQAAPAPEPKQEAAEPAVPEPEPKLEAAPAPEPKQEAAEPAVPEPEPKPEAAPAPEPKQEAAEPAVPEPEPKPEAALAPEPKQEAAEPAVPEPEPKPEAALAPEPKQEATEPAVQEPEPKREGELLEAADAMNSMPEGKGKGKGKGKPPPPAPKAKPKGAPKAAPKVMPTAGCGMSELLKRVEAIGEKKDREESKEIEDIDLSQIDPSAARVRVKCPRCEKEVLEEYLQSHMTAHSSEILPWLFLGGKRNLDNDVELTVRTGITHVLNLANDVTPINDVVTDVTAYNKERGLPFVYKKMSLGDTADQDILSVLEEALSFIQEAHEANVEHHVLVNCAQGVSRSASVVIAYLMKHQRMSLRDAYFHVRERRSIADPRKEFVDQLGRLEQQIFGLEQPTFTSQEAFEGRTLLNLDDRRAARTCGRGRSGNLQQACQRHGLVRRELREPAEVAEVHDGLVPGGWQGGQREAALHSHLRDRGLCHGRRRFLSPIEGAVVAFGAPSTSRPRAFKEN</sequence>
<dbReference type="PROSITE" id="PS50054">
    <property type="entry name" value="TYR_PHOSPHATASE_DUAL"/>
    <property type="match status" value="1"/>
</dbReference>
<dbReference type="Proteomes" id="UP001178507">
    <property type="component" value="Unassembled WGS sequence"/>
</dbReference>
<comment type="similarity">
    <text evidence="1">Belongs to the protein-tyrosine phosphatase family. Non-receptor class dual specificity subfamily.</text>
</comment>
<dbReference type="Pfam" id="PF00782">
    <property type="entry name" value="DSPc"/>
    <property type="match status" value="1"/>
</dbReference>
<dbReference type="InterPro" id="IPR000387">
    <property type="entry name" value="Tyr_Pase_dom"/>
</dbReference>
<dbReference type="Gene3D" id="3.90.190.10">
    <property type="entry name" value="Protein tyrosine phosphatase superfamily"/>
    <property type="match status" value="1"/>
</dbReference>
<feature type="compositionally biased region" description="Polar residues" evidence="6">
    <location>
        <begin position="517"/>
        <end position="528"/>
    </location>
</feature>
<evidence type="ECO:0000313" key="10">
    <source>
        <dbReference type="Proteomes" id="UP001178507"/>
    </source>
</evidence>
<feature type="compositionally biased region" description="Low complexity" evidence="6">
    <location>
        <begin position="226"/>
        <end position="242"/>
    </location>
</feature>
<evidence type="ECO:0000256" key="3">
    <source>
        <dbReference type="ARBA" id="ARBA00022801"/>
    </source>
</evidence>
<evidence type="ECO:0000256" key="2">
    <source>
        <dbReference type="ARBA" id="ARBA00013064"/>
    </source>
</evidence>
<evidence type="ECO:0000259" key="7">
    <source>
        <dbReference type="PROSITE" id="PS50054"/>
    </source>
</evidence>
<protein>
    <recommendedName>
        <fullName evidence="2">protein-tyrosine-phosphatase</fullName>
        <ecNumber evidence="2">3.1.3.48</ecNumber>
    </recommendedName>
</protein>
<keyword evidence="4" id="KW-0904">Protein phosphatase</keyword>
<dbReference type="GO" id="GO:0043409">
    <property type="term" value="P:negative regulation of MAPK cascade"/>
    <property type="evidence" value="ECO:0007669"/>
    <property type="project" value="TreeGrafter"/>
</dbReference>
<feature type="domain" description="Tyrosine-protein phosphatase" evidence="7">
    <location>
        <begin position="768"/>
        <end position="925"/>
    </location>
</feature>
<dbReference type="InterPro" id="IPR000340">
    <property type="entry name" value="Dual-sp_phosphatase_cat-dom"/>
</dbReference>
<dbReference type="PANTHER" id="PTHR10159:SF519">
    <property type="entry name" value="DUAL SPECIFICITY PROTEIN PHOSPHATASE MPK3"/>
    <property type="match status" value="1"/>
</dbReference>
<accession>A0AA36HTT1</accession>
<dbReference type="GO" id="GO:0033550">
    <property type="term" value="F:MAP kinase tyrosine phosphatase activity"/>
    <property type="evidence" value="ECO:0007669"/>
    <property type="project" value="TreeGrafter"/>
</dbReference>
<dbReference type="SMART" id="SM00195">
    <property type="entry name" value="DSPc"/>
    <property type="match status" value="1"/>
</dbReference>
<feature type="region of interest" description="Disordered" evidence="6">
    <location>
        <begin position="24"/>
        <end position="43"/>
    </location>
</feature>
<dbReference type="InterPro" id="IPR029021">
    <property type="entry name" value="Prot-tyrosine_phosphatase-like"/>
</dbReference>
<dbReference type="GO" id="GO:0005737">
    <property type="term" value="C:cytoplasm"/>
    <property type="evidence" value="ECO:0007669"/>
    <property type="project" value="TreeGrafter"/>
</dbReference>
<dbReference type="GO" id="GO:0008330">
    <property type="term" value="F:protein tyrosine/threonine phosphatase activity"/>
    <property type="evidence" value="ECO:0007669"/>
    <property type="project" value="TreeGrafter"/>
</dbReference>
<evidence type="ECO:0000256" key="1">
    <source>
        <dbReference type="ARBA" id="ARBA00008601"/>
    </source>
</evidence>
<evidence type="ECO:0000259" key="8">
    <source>
        <dbReference type="PROSITE" id="PS50056"/>
    </source>
</evidence>
<evidence type="ECO:0000256" key="4">
    <source>
        <dbReference type="ARBA" id="ARBA00022912"/>
    </source>
</evidence>
<evidence type="ECO:0000256" key="6">
    <source>
        <dbReference type="SAM" id="MobiDB-lite"/>
    </source>
</evidence>
<keyword evidence="5" id="KW-0175">Coiled coil</keyword>
<dbReference type="EC" id="3.1.3.48" evidence="2"/>
<feature type="non-terminal residue" evidence="9">
    <location>
        <position position="1"/>
    </location>
</feature>
<feature type="coiled-coil region" evidence="5">
    <location>
        <begin position="63"/>
        <end position="126"/>
    </location>
</feature>
<proteinExistence type="inferred from homology"/>
<gene>
    <name evidence="9" type="ORF">EVOR1521_LOCUS4142</name>
</gene>
<dbReference type="PANTHER" id="PTHR10159">
    <property type="entry name" value="DUAL SPECIFICITY PROTEIN PHOSPHATASE"/>
    <property type="match status" value="1"/>
</dbReference>
<dbReference type="SUPFAM" id="SSF52799">
    <property type="entry name" value="(Phosphotyrosine protein) phosphatases II"/>
    <property type="match status" value="1"/>
</dbReference>
<comment type="caution">
    <text evidence="9">The sequence shown here is derived from an EMBL/GenBank/DDBJ whole genome shotgun (WGS) entry which is preliminary data.</text>
</comment>
<name>A0AA36HTT1_9DINO</name>
<dbReference type="GO" id="GO:0017017">
    <property type="term" value="F:MAP kinase tyrosine/serine/threonine phosphatase activity"/>
    <property type="evidence" value="ECO:0007669"/>
    <property type="project" value="TreeGrafter"/>
</dbReference>